<dbReference type="PANTHER" id="PTHR43844:SF2">
    <property type="entry name" value="SYNTHASE, VITAMIN-B12 INDEPENDENT, PUTATIVE (AFU_ORTHOLOGUE AFUA_3G12060)-RELATED"/>
    <property type="match status" value="1"/>
</dbReference>
<keyword evidence="2" id="KW-0489">Methyltransferase</keyword>
<comment type="caution">
    <text evidence="2">The sequence shown here is derived from an EMBL/GenBank/DDBJ whole genome shotgun (WGS) entry which is preliminary data.</text>
</comment>
<keyword evidence="3" id="KW-1185">Reference proteome</keyword>
<sequence>MTYHSEVVGSLLRPTYLVDARKQFEADQLSASDFKAIEDRAVNEAIALQEAAGLDVITDGELRRYAFYGHLVDALSGFDKYGGWAIPFRDESGEELVLRRPVVVEKLQWKRSMCAEEWIYLRSRKSRPGKVTMISAQQAAAYYDPEKSKAAYATRDAYLADIVDFSRREVTELVRLGCTYIQIDAPQYAALLDPQMREGYRQRGSDPDKIIDQCIAMDNAIIDGHPGITFSMHICRGNNQSKFYASGDYEPISRIFSQTHFQRFLLEYDDARSGGFDPLRHVPDDRFVVLGLVTTKKTRLETVDELRHRIREASQFVPLERLALSPQCGFASTMEGNHISFEDQRRKLELVASVAREVWGS</sequence>
<dbReference type="InterPro" id="IPR002629">
    <property type="entry name" value="Met_Synth_C/arc"/>
</dbReference>
<dbReference type="SUPFAM" id="SSF51726">
    <property type="entry name" value="UROD/MetE-like"/>
    <property type="match status" value="1"/>
</dbReference>
<protein>
    <submittedName>
        <fullName evidence="2">5-methyltetrahydropteroyltriglutamate--homocystei ne S-methyltransferase</fullName>
    </submittedName>
</protein>
<proteinExistence type="predicted"/>
<dbReference type="GO" id="GO:0032259">
    <property type="term" value="P:methylation"/>
    <property type="evidence" value="ECO:0007669"/>
    <property type="project" value="UniProtKB-KW"/>
</dbReference>
<dbReference type="Gene3D" id="3.20.20.210">
    <property type="match status" value="1"/>
</dbReference>
<dbReference type="CDD" id="cd03311">
    <property type="entry name" value="CIMS_C_terminal_like"/>
    <property type="match status" value="1"/>
</dbReference>
<organism evidence="2 3">
    <name type="scientific">Dictyobacter aurantiacus</name>
    <dbReference type="NCBI Taxonomy" id="1936993"/>
    <lineage>
        <taxon>Bacteria</taxon>
        <taxon>Bacillati</taxon>
        <taxon>Chloroflexota</taxon>
        <taxon>Ktedonobacteria</taxon>
        <taxon>Ktedonobacterales</taxon>
        <taxon>Dictyobacteraceae</taxon>
        <taxon>Dictyobacter</taxon>
    </lineage>
</organism>
<evidence type="ECO:0000259" key="1">
    <source>
        <dbReference type="Pfam" id="PF01717"/>
    </source>
</evidence>
<dbReference type="RefSeq" id="WP_126594422.1">
    <property type="nucleotide sequence ID" value="NZ_BIFQ01000001.1"/>
</dbReference>
<dbReference type="PANTHER" id="PTHR43844">
    <property type="entry name" value="METHIONINE SYNTHASE"/>
    <property type="match status" value="1"/>
</dbReference>
<dbReference type="InterPro" id="IPR038071">
    <property type="entry name" value="UROD/MetE-like_sf"/>
</dbReference>
<feature type="domain" description="Cobalamin-independent methionine synthase MetE C-terminal/archaeal" evidence="1">
    <location>
        <begin position="8"/>
        <end position="332"/>
    </location>
</feature>
<dbReference type="AlphaFoldDB" id="A0A401Z8D0"/>
<dbReference type="Proteomes" id="UP000287224">
    <property type="component" value="Unassembled WGS sequence"/>
</dbReference>
<dbReference type="Pfam" id="PF01717">
    <property type="entry name" value="Meth_synt_2"/>
    <property type="match status" value="1"/>
</dbReference>
<evidence type="ECO:0000313" key="2">
    <source>
        <dbReference type="EMBL" id="GCE03114.1"/>
    </source>
</evidence>
<accession>A0A401Z8D0</accession>
<dbReference type="GO" id="GO:0003871">
    <property type="term" value="F:5-methyltetrahydropteroyltriglutamate-homocysteine S-methyltransferase activity"/>
    <property type="evidence" value="ECO:0007669"/>
    <property type="project" value="InterPro"/>
</dbReference>
<dbReference type="GO" id="GO:0008270">
    <property type="term" value="F:zinc ion binding"/>
    <property type="evidence" value="ECO:0007669"/>
    <property type="project" value="InterPro"/>
</dbReference>
<dbReference type="GO" id="GO:0009086">
    <property type="term" value="P:methionine biosynthetic process"/>
    <property type="evidence" value="ECO:0007669"/>
    <property type="project" value="InterPro"/>
</dbReference>
<gene>
    <name evidence="2" type="primary">metE</name>
    <name evidence="2" type="ORF">KDAU_04430</name>
</gene>
<dbReference type="EMBL" id="BIFQ01000001">
    <property type="protein sequence ID" value="GCE03114.1"/>
    <property type="molecule type" value="Genomic_DNA"/>
</dbReference>
<evidence type="ECO:0000313" key="3">
    <source>
        <dbReference type="Proteomes" id="UP000287224"/>
    </source>
</evidence>
<dbReference type="OrthoDB" id="244285at2"/>
<name>A0A401Z8D0_9CHLR</name>
<keyword evidence="2" id="KW-0808">Transferase</keyword>
<reference evidence="3" key="1">
    <citation type="submission" date="2018-12" db="EMBL/GenBank/DDBJ databases">
        <title>Tengunoibacter tsumagoiensis gen. nov., sp. nov., Dictyobacter kobayashii sp. nov., D. alpinus sp. nov., and D. joshuensis sp. nov. and description of Dictyobacteraceae fam. nov. within the order Ktedonobacterales isolated from Tengu-no-mugimeshi.</title>
        <authorList>
            <person name="Wang C.M."/>
            <person name="Zheng Y."/>
            <person name="Sakai Y."/>
            <person name="Toyoda A."/>
            <person name="Minakuchi Y."/>
            <person name="Abe K."/>
            <person name="Yokota A."/>
            <person name="Yabe S."/>
        </authorList>
    </citation>
    <scope>NUCLEOTIDE SEQUENCE [LARGE SCALE GENOMIC DNA]</scope>
    <source>
        <strain evidence="3">S-27</strain>
    </source>
</reference>